<reference evidence="1 2" key="1">
    <citation type="journal article" date="2013" name="BMC Genomics">
        <title>Reconstruction of the lipid metabolism for the microalga Monoraphidium neglectum from its genome sequence reveals characteristics suitable for biofuel production.</title>
        <authorList>
            <person name="Bogen C."/>
            <person name="Al-Dilaimi A."/>
            <person name="Albersmeier A."/>
            <person name="Wichmann J."/>
            <person name="Grundmann M."/>
            <person name="Rupp O."/>
            <person name="Lauersen K.J."/>
            <person name="Blifernez-Klassen O."/>
            <person name="Kalinowski J."/>
            <person name="Goesmann A."/>
            <person name="Mussgnug J.H."/>
            <person name="Kruse O."/>
        </authorList>
    </citation>
    <scope>NUCLEOTIDE SEQUENCE [LARGE SCALE GENOMIC DNA]</scope>
    <source>
        <strain evidence="1 2">SAG 48.87</strain>
    </source>
</reference>
<organism evidence="1 2">
    <name type="scientific">Monoraphidium neglectum</name>
    <dbReference type="NCBI Taxonomy" id="145388"/>
    <lineage>
        <taxon>Eukaryota</taxon>
        <taxon>Viridiplantae</taxon>
        <taxon>Chlorophyta</taxon>
        <taxon>core chlorophytes</taxon>
        <taxon>Chlorophyceae</taxon>
        <taxon>CS clade</taxon>
        <taxon>Sphaeropleales</taxon>
        <taxon>Selenastraceae</taxon>
        <taxon>Monoraphidium</taxon>
    </lineage>
</organism>
<proteinExistence type="predicted"/>
<dbReference type="EMBL" id="KK103848">
    <property type="protein sequence ID" value="KIY94852.1"/>
    <property type="molecule type" value="Genomic_DNA"/>
</dbReference>
<dbReference type="GeneID" id="25730542"/>
<gene>
    <name evidence="1" type="ORF">MNEG_13112</name>
</gene>
<evidence type="ECO:0000313" key="1">
    <source>
        <dbReference type="EMBL" id="KIY94852.1"/>
    </source>
</evidence>
<dbReference type="RefSeq" id="XP_013893872.1">
    <property type="nucleotide sequence ID" value="XM_014038418.1"/>
</dbReference>
<accession>A0A0D2J4I3</accession>
<name>A0A0D2J4I3_9CHLO</name>
<dbReference type="AlphaFoldDB" id="A0A0D2J4I3"/>
<keyword evidence="2" id="KW-1185">Reference proteome</keyword>
<protein>
    <submittedName>
        <fullName evidence="1">Uncharacterized protein</fullName>
    </submittedName>
</protein>
<evidence type="ECO:0000313" key="2">
    <source>
        <dbReference type="Proteomes" id="UP000054498"/>
    </source>
</evidence>
<dbReference type="Proteomes" id="UP000054498">
    <property type="component" value="Unassembled WGS sequence"/>
</dbReference>
<sequence>MVADLLWACAAVGHRDEALLQAAAQVLPSQLSKLGLDTNAQAKVLWALKQLNFRHPQLEEALKAVIPDLDTLLAA</sequence>
<dbReference type="KEGG" id="mng:MNEG_13112"/>